<dbReference type="EMBL" id="BARS01014207">
    <property type="protein sequence ID" value="GAF91098.1"/>
    <property type="molecule type" value="Genomic_DNA"/>
</dbReference>
<name>X0TC77_9ZZZZ</name>
<comment type="caution">
    <text evidence="2">The sequence shown here is derived from an EMBL/GenBank/DDBJ whole genome shotgun (WGS) entry which is preliminary data.</text>
</comment>
<evidence type="ECO:0000256" key="1">
    <source>
        <dbReference type="SAM" id="MobiDB-lite"/>
    </source>
</evidence>
<evidence type="ECO:0000313" key="2">
    <source>
        <dbReference type="EMBL" id="GAF91098.1"/>
    </source>
</evidence>
<proteinExistence type="predicted"/>
<reference evidence="2" key="1">
    <citation type="journal article" date="2014" name="Front. Microbiol.">
        <title>High frequency of phylogenetically diverse reductive dehalogenase-homologous genes in deep subseafloor sedimentary metagenomes.</title>
        <authorList>
            <person name="Kawai M."/>
            <person name="Futagami T."/>
            <person name="Toyoda A."/>
            <person name="Takaki Y."/>
            <person name="Nishi S."/>
            <person name="Hori S."/>
            <person name="Arai W."/>
            <person name="Tsubouchi T."/>
            <person name="Morono Y."/>
            <person name="Uchiyama I."/>
            <person name="Ito T."/>
            <person name="Fujiyama A."/>
            <person name="Inagaki F."/>
            <person name="Takami H."/>
        </authorList>
    </citation>
    <scope>NUCLEOTIDE SEQUENCE</scope>
    <source>
        <strain evidence="2">Expedition CK06-06</strain>
    </source>
</reference>
<organism evidence="2">
    <name type="scientific">marine sediment metagenome</name>
    <dbReference type="NCBI Taxonomy" id="412755"/>
    <lineage>
        <taxon>unclassified sequences</taxon>
        <taxon>metagenomes</taxon>
        <taxon>ecological metagenomes</taxon>
    </lineage>
</organism>
<feature type="non-terminal residue" evidence="2">
    <location>
        <position position="87"/>
    </location>
</feature>
<gene>
    <name evidence="2" type="ORF">S01H1_24129</name>
</gene>
<dbReference type="AlphaFoldDB" id="X0TC77"/>
<sequence>ALGIRNPKDVKLASLEGVDFNEDTFEVSGAKSSVEKLKKESPYLFKDGDEEDDDENKDAAHEAGKGKIKAGFKKFDPEKTNTRERFM</sequence>
<accession>X0TC77</accession>
<feature type="region of interest" description="Disordered" evidence="1">
    <location>
        <begin position="40"/>
        <end position="87"/>
    </location>
</feature>
<feature type="non-terminal residue" evidence="2">
    <location>
        <position position="1"/>
    </location>
</feature>
<protein>
    <submittedName>
        <fullName evidence="2">Uncharacterized protein</fullName>
    </submittedName>
</protein>
<feature type="compositionally biased region" description="Basic and acidic residues" evidence="1">
    <location>
        <begin position="73"/>
        <end position="87"/>
    </location>
</feature>